<organism evidence="1 2">
    <name type="scientific">Dryococelus australis</name>
    <dbReference type="NCBI Taxonomy" id="614101"/>
    <lineage>
        <taxon>Eukaryota</taxon>
        <taxon>Metazoa</taxon>
        <taxon>Ecdysozoa</taxon>
        <taxon>Arthropoda</taxon>
        <taxon>Hexapoda</taxon>
        <taxon>Insecta</taxon>
        <taxon>Pterygota</taxon>
        <taxon>Neoptera</taxon>
        <taxon>Polyneoptera</taxon>
        <taxon>Phasmatodea</taxon>
        <taxon>Verophasmatodea</taxon>
        <taxon>Anareolatae</taxon>
        <taxon>Phasmatidae</taxon>
        <taxon>Eurycanthinae</taxon>
        <taxon>Dryococelus</taxon>
    </lineage>
</organism>
<protein>
    <submittedName>
        <fullName evidence="1">Uncharacterized protein</fullName>
    </submittedName>
</protein>
<accession>A0ABQ9H954</accession>
<gene>
    <name evidence="1" type="ORF">PR048_017231</name>
</gene>
<dbReference type="EMBL" id="JARBHB010000006">
    <property type="protein sequence ID" value="KAJ8880761.1"/>
    <property type="molecule type" value="Genomic_DNA"/>
</dbReference>
<name>A0ABQ9H954_9NEOP</name>
<proteinExistence type="predicted"/>
<keyword evidence="2" id="KW-1185">Reference proteome</keyword>
<evidence type="ECO:0000313" key="2">
    <source>
        <dbReference type="Proteomes" id="UP001159363"/>
    </source>
</evidence>
<evidence type="ECO:0000313" key="1">
    <source>
        <dbReference type="EMBL" id="KAJ8880761.1"/>
    </source>
</evidence>
<sequence>MHHEVLLPSPLSPPLTHLAGSASIGVRLRLAEDINVDGTTEERRCTHGIWPSKRLLSGSEKMDIDVSRLTPTDRPPRYKRTRVGVKNERRRRVEIRSAITIRFAGPFDAFIARDHRSHVFVFGGLHLTTWFSYCTPDGCRRCSLLTRASPVPCTSNARLHHRISKLGPRSHLRSTQKTVAPFEFRAGLEIVMKFISNRQNWRFEISIRDQQPSSSLRIENCLGLETGKLLVPLAEGGIAWCIICPCCDFGQRQCDRSGINGVRIVRARRGQEFHESLLTNDARPRVRGSKCAQIRTCVTHASGVTAGARARPGLATCLSACSLAPARQRDRSKAAWRSLPGESVRNLFSGCGGVVVRLLAYNHGEPGSIPGGVDPRIFACGTRAGRDGGFLGDLPFPRPCIPALLRTQLRTLLRSNPHRLSRPRCWPSESLQSYGICLTGEIPELVRIPALDKHSSEGNVGIGNLEKVRRQRANNFSCFPTRRRDVPGAALLTTQPPDSLCWKTSQLVPTQLPRAVIGHPRLPSSWNDALAASWPPFWESREYTAAILAGVTDLLSPARVSNTFSDNVRMFW</sequence>
<comment type="caution">
    <text evidence="1">The sequence shown here is derived from an EMBL/GenBank/DDBJ whole genome shotgun (WGS) entry which is preliminary data.</text>
</comment>
<dbReference type="Proteomes" id="UP001159363">
    <property type="component" value="Chromosome 5"/>
</dbReference>
<reference evidence="1 2" key="1">
    <citation type="submission" date="2023-02" db="EMBL/GenBank/DDBJ databases">
        <title>LHISI_Scaffold_Assembly.</title>
        <authorList>
            <person name="Stuart O.P."/>
            <person name="Cleave R."/>
            <person name="Magrath M.J.L."/>
            <person name="Mikheyev A.S."/>
        </authorList>
    </citation>
    <scope>NUCLEOTIDE SEQUENCE [LARGE SCALE GENOMIC DNA]</scope>
    <source>
        <strain evidence="1">Daus_M_001</strain>
        <tissue evidence="1">Leg muscle</tissue>
    </source>
</reference>